<dbReference type="PATRIC" id="fig|679936.5.peg.1679"/>
<evidence type="ECO:0000313" key="2">
    <source>
        <dbReference type="EMBL" id="AEW05108.1"/>
    </source>
</evidence>
<reference evidence="3" key="1">
    <citation type="submission" date="2011-12" db="EMBL/GenBank/DDBJ databases">
        <title>The complete genome of chromosome of Sulfobacillus acidophilus DSM 10332.</title>
        <authorList>
            <person name="Lucas S."/>
            <person name="Han J."/>
            <person name="Lapidus A."/>
            <person name="Bruce D."/>
            <person name="Goodwin L."/>
            <person name="Pitluck S."/>
            <person name="Peters L."/>
            <person name="Kyrpides N."/>
            <person name="Mavromatis K."/>
            <person name="Ivanova N."/>
            <person name="Mikhailova N."/>
            <person name="Chertkov O."/>
            <person name="Saunders E."/>
            <person name="Detter J.C."/>
            <person name="Tapia R."/>
            <person name="Han C."/>
            <person name="Land M."/>
            <person name="Hauser L."/>
            <person name="Markowitz V."/>
            <person name="Cheng J.-F."/>
            <person name="Hugenholtz P."/>
            <person name="Woyke T."/>
            <person name="Wu D."/>
            <person name="Pukall R."/>
            <person name="Gehrich-Schroeter G."/>
            <person name="Schneider S."/>
            <person name="Klenk H.-P."/>
            <person name="Eisen J.A."/>
        </authorList>
    </citation>
    <scope>NUCLEOTIDE SEQUENCE [LARGE SCALE GENOMIC DNA]</scope>
    <source>
        <strain evidence="3">ATCC 700253 / DSM 10332 / NAL</strain>
    </source>
</reference>
<dbReference type="EMBL" id="CP003179">
    <property type="protein sequence ID" value="AEW05108.1"/>
    <property type="molecule type" value="Genomic_DNA"/>
</dbReference>
<dbReference type="Pfam" id="PF09581">
    <property type="entry name" value="Spore_III_AF"/>
    <property type="match status" value="1"/>
</dbReference>
<reference evidence="2 3" key="2">
    <citation type="journal article" date="2012" name="Stand. Genomic Sci.">
        <title>Complete genome sequence of the moderately thermophilic mineral-sulfide-oxidizing firmicute Sulfobacillus acidophilus type strain (NAL(T)).</title>
        <authorList>
            <person name="Anderson I."/>
            <person name="Chertkov O."/>
            <person name="Chen A."/>
            <person name="Saunders E."/>
            <person name="Lapidus A."/>
            <person name="Nolan M."/>
            <person name="Lucas S."/>
            <person name="Hammon N."/>
            <person name="Deshpande S."/>
            <person name="Cheng J.F."/>
            <person name="Han C."/>
            <person name="Tapia R."/>
            <person name="Goodwin L.A."/>
            <person name="Pitluck S."/>
            <person name="Liolios K."/>
            <person name="Pagani I."/>
            <person name="Ivanova N."/>
            <person name="Mikhailova N."/>
            <person name="Pati A."/>
            <person name="Palaniappan K."/>
            <person name="Land M."/>
            <person name="Pan C."/>
            <person name="Rohde M."/>
            <person name="Pukall R."/>
            <person name="Goker M."/>
            <person name="Detter J.C."/>
            <person name="Woyke T."/>
            <person name="Bristow J."/>
            <person name="Eisen J.A."/>
            <person name="Markowitz V."/>
            <person name="Hugenholtz P."/>
            <person name="Kyrpides N.C."/>
            <person name="Klenk H.P."/>
            <person name="Mavromatis K."/>
        </authorList>
    </citation>
    <scope>NUCLEOTIDE SEQUENCE [LARGE SCALE GENOMIC DNA]</scope>
    <source>
        <strain evidence="3">ATCC 700253 / DSM 10332 / NAL</strain>
    </source>
</reference>
<keyword evidence="1" id="KW-0472">Membrane</keyword>
<keyword evidence="1" id="KW-1133">Transmembrane helix</keyword>
<proteinExistence type="predicted"/>
<feature type="transmembrane region" description="Helical" evidence="1">
    <location>
        <begin position="6"/>
        <end position="26"/>
    </location>
</feature>
<dbReference type="KEGG" id="sap:Sulac_1611"/>
<dbReference type="InterPro" id="IPR014245">
    <property type="entry name" value="Spore_III_AF"/>
</dbReference>
<evidence type="ECO:0000313" key="3">
    <source>
        <dbReference type="Proteomes" id="UP000005439"/>
    </source>
</evidence>
<protein>
    <submittedName>
        <fullName evidence="2">Sporulation stage III protein AF</fullName>
    </submittedName>
</protein>
<gene>
    <name evidence="2" type="ordered locus">Sulac_1611</name>
</gene>
<evidence type="ECO:0000256" key="1">
    <source>
        <dbReference type="SAM" id="Phobius"/>
    </source>
</evidence>
<sequence>MSSIAEWVRTLIVVVLLGNLVEFLLPKSDMKRYAGLVVGLVILAVMLAPVSRWVSALEHAGTPLALESWTNTGPGFRQVTINEELHQAEAIVLTYPGVRQCRITETGTGRFRATIAVVGSVPPSTLQQYVADAIQVTTGAPASVEVIRSRMPAS</sequence>
<dbReference type="AlphaFoldDB" id="G8TYE4"/>
<organism evidence="2 3">
    <name type="scientific">Sulfobacillus acidophilus (strain ATCC 700253 / DSM 10332 / NAL)</name>
    <dbReference type="NCBI Taxonomy" id="679936"/>
    <lineage>
        <taxon>Bacteria</taxon>
        <taxon>Bacillati</taxon>
        <taxon>Bacillota</taxon>
        <taxon>Clostridia</taxon>
        <taxon>Eubacteriales</taxon>
        <taxon>Clostridiales Family XVII. Incertae Sedis</taxon>
        <taxon>Sulfobacillus</taxon>
    </lineage>
</organism>
<feature type="transmembrane region" description="Helical" evidence="1">
    <location>
        <begin position="33"/>
        <end position="54"/>
    </location>
</feature>
<accession>G8TYE4</accession>
<name>G8TYE4_SULAD</name>
<dbReference type="STRING" id="679936.Sulac_1611"/>
<keyword evidence="3" id="KW-1185">Reference proteome</keyword>
<dbReference type="HOGENOM" id="CLU_1814818_0_0_9"/>
<dbReference type="Proteomes" id="UP000005439">
    <property type="component" value="Chromosome"/>
</dbReference>
<keyword evidence="1" id="KW-0812">Transmembrane</keyword>